<gene>
    <name evidence="3" type="primary">merR1_1</name>
    <name evidence="3" type="ORF">ENKNEFLB_00153</name>
</gene>
<keyword evidence="1" id="KW-0175">Coiled coil</keyword>
<protein>
    <submittedName>
        <fullName evidence="3">Mercuric resistance operon regulatory protein</fullName>
    </submittedName>
</protein>
<dbReference type="Pfam" id="PF00376">
    <property type="entry name" value="MerR"/>
    <property type="match status" value="1"/>
</dbReference>
<feature type="coiled-coil region" evidence="1">
    <location>
        <begin position="81"/>
        <end position="111"/>
    </location>
</feature>
<evidence type="ECO:0000313" key="4">
    <source>
        <dbReference type="Proteomes" id="UP000679307"/>
    </source>
</evidence>
<keyword evidence="4" id="KW-1185">Reference proteome</keyword>
<dbReference type="PANTHER" id="PTHR30204">
    <property type="entry name" value="REDOX-CYCLING DRUG-SENSING TRANSCRIPTIONAL ACTIVATOR SOXR"/>
    <property type="match status" value="1"/>
</dbReference>
<dbReference type="InterPro" id="IPR000551">
    <property type="entry name" value="MerR-type_HTH_dom"/>
</dbReference>
<sequence>MRGMRSKEVAELAGVSVRTLRHYHQIGLLPEPTRSGNGYRHYALVHVARLLRIRRLADLGIPLDRMPDLLADTGSPALSAADVLTDLDGELEAQVERLQEQRRQIAQLLADGRRPDLPPGPSVADLIAEISPAIADLERDAGIVVASLGSETYAEDLLRMGEAITHADADGELSAVVVRFRDLDPTAPDDEVRAVAFGFAKLLGAVMCNLRSSDTGRRLALVPPGQLPTLLGDPRLNPAQLEALTVLSDWIEAGGDVSESDPRAST</sequence>
<feature type="domain" description="HTH merR-type" evidence="2">
    <location>
        <begin position="7"/>
        <end position="72"/>
    </location>
</feature>
<dbReference type="EMBL" id="CP075371">
    <property type="protein sequence ID" value="QVT77784.1"/>
    <property type="molecule type" value="Genomic_DNA"/>
</dbReference>
<organism evidence="3 4">
    <name type="scientific">Nocardioides aquaticus</name>
    <dbReference type="NCBI Taxonomy" id="160826"/>
    <lineage>
        <taxon>Bacteria</taxon>
        <taxon>Bacillati</taxon>
        <taxon>Actinomycetota</taxon>
        <taxon>Actinomycetes</taxon>
        <taxon>Propionibacteriales</taxon>
        <taxon>Nocardioidaceae</taxon>
        <taxon>Nocardioides</taxon>
    </lineage>
</organism>
<evidence type="ECO:0000259" key="2">
    <source>
        <dbReference type="PROSITE" id="PS50937"/>
    </source>
</evidence>
<dbReference type="CDD" id="cd00592">
    <property type="entry name" value="HTH_MerR-like"/>
    <property type="match status" value="1"/>
</dbReference>
<dbReference type="PROSITE" id="PS50937">
    <property type="entry name" value="HTH_MERR_2"/>
    <property type="match status" value="1"/>
</dbReference>
<dbReference type="Proteomes" id="UP000679307">
    <property type="component" value="Chromosome"/>
</dbReference>
<evidence type="ECO:0000256" key="1">
    <source>
        <dbReference type="SAM" id="Coils"/>
    </source>
</evidence>
<dbReference type="PANTHER" id="PTHR30204:SF93">
    <property type="entry name" value="HTH MERR-TYPE DOMAIN-CONTAINING PROTEIN"/>
    <property type="match status" value="1"/>
</dbReference>
<evidence type="ECO:0000313" key="3">
    <source>
        <dbReference type="EMBL" id="QVT77784.1"/>
    </source>
</evidence>
<accession>A0ABX8EBS3</accession>
<dbReference type="SMART" id="SM00422">
    <property type="entry name" value="HTH_MERR"/>
    <property type="match status" value="1"/>
</dbReference>
<dbReference type="InterPro" id="IPR047057">
    <property type="entry name" value="MerR_fam"/>
</dbReference>
<reference evidence="3 4" key="1">
    <citation type="submission" date="2021-05" db="EMBL/GenBank/DDBJ databases">
        <title>Complete genome of Nocardioides aquaticus KCTC 9944T isolated from meromictic and hypersaline Ekho Lake, Antarctica.</title>
        <authorList>
            <person name="Hwang K."/>
            <person name="Kim K.M."/>
            <person name="Choe H."/>
        </authorList>
    </citation>
    <scope>NUCLEOTIDE SEQUENCE [LARGE SCALE GENOMIC DNA]</scope>
    <source>
        <strain evidence="3 4">KCTC 9944</strain>
    </source>
</reference>
<proteinExistence type="predicted"/>
<name>A0ABX8EBS3_9ACTN</name>